<dbReference type="KEGG" id="bmus:118879876"/>
<feature type="region of interest" description="Disordered" evidence="1">
    <location>
        <begin position="145"/>
        <end position="226"/>
    </location>
</feature>
<evidence type="ECO:0000256" key="1">
    <source>
        <dbReference type="SAM" id="MobiDB-lite"/>
    </source>
</evidence>
<dbReference type="GeneID" id="118879876"/>
<dbReference type="Proteomes" id="UP000694857">
    <property type="component" value="Chromosome 14"/>
</dbReference>
<name>A0A8B8V2K0_BALMU</name>
<evidence type="ECO:0000313" key="3">
    <source>
        <dbReference type="RefSeq" id="XP_036678920.1"/>
    </source>
</evidence>
<dbReference type="AlphaFoldDB" id="A0A8B8V2K0"/>
<feature type="compositionally biased region" description="Basic and acidic residues" evidence="1">
    <location>
        <begin position="214"/>
        <end position="226"/>
    </location>
</feature>
<evidence type="ECO:0000313" key="2">
    <source>
        <dbReference type="Proteomes" id="UP000694857"/>
    </source>
</evidence>
<dbReference type="RefSeq" id="XP_036678920.1">
    <property type="nucleotide sequence ID" value="XM_036823025.1"/>
</dbReference>
<gene>
    <name evidence="3" type="primary">LOC118879876</name>
</gene>
<sequence length="226" mass="24247">MIQRGQSLHPHALLGGRRAARIQVARVELLPSQAGPLATGPSAGQSGVRSFLPEHVLSAAVVSPAAPRNRTEFPIFRFVSRELSETCPYLPLGVDLILGLRFPGHRRPQAGLWACAVLPGAGQRTTQSHASPNTPLSLILSPLPHPTPPITPPTQPPSLIEPRTPSRPRYTPGGQRGWTAPVSCFNGGKTWKPSFRALGARKGARTPSRPTRHGARESSAKREPIL</sequence>
<protein>
    <submittedName>
        <fullName evidence="3">Uncharacterized protein LOC118879876</fullName>
    </submittedName>
</protein>
<accession>A0A8B8V2K0</accession>
<proteinExistence type="predicted"/>
<reference evidence="3" key="1">
    <citation type="submission" date="2025-08" db="UniProtKB">
        <authorList>
            <consortium name="RefSeq"/>
        </authorList>
    </citation>
    <scope>IDENTIFICATION</scope>
    <source>
        <tissue evidence="3">Epidermis and Blubber</tissue>
    </source>
</reference>
<feature type="compositionally biased region" description="Pro residues" evidence="1">
    <location>
        <begin position="145"/>
        <end position="156"/>
    </location>
</feature>
<organism evidence="2 3">
    <name type="scientific">Balaenoptera musculus</name>
    <name type="common">Blue whale</name>
    <dbReference type="NCBI Taxonomy" id="9771"/>
    <lineage>
        <taxon>Eukaryota</taxon>
        <taxon>Metazoa</taxon>
        <taxon>Chordata</taxon>
        <taxon>Craniata</taxon>
        <taxon>Vertebrata</taxon>
        <taxon>Euteleostomi</taxon>
        <taxon>Mammalia</taxon>
        <taxon>Eutheria</taxon>
        <taxon>Laurasiatheria</taxon>
        <taxon>Artiodactyla</taxon>
        <taxon>Whippomorpha</taxon>
        <taxon>Cetacea</taxon>
        <taxon>Mysticeti</taxon>
        <taxon>Balaenopteridae</taxon>
        <taxon>Balaenoptera</taxon>
    </lineage>
</organism>
<keyword evidence="2" id="KW-1185">Reference proteome</keyword>